<feature type="domain" description="TniQ" evidence="1">
    <location>
        <begin position="7"/>
        <end position="162"/>
    </location>
</feature>
<accession>A0ABW7FB70</accession>
<dbReference type="InterPro" id="IPR009492">
    <property type="entry name" value="TniQ"/>
</dbReference>
<comment type="caution">
    <text evidence="2">The sequence shown here is derived from an EMBL/GenBank/DDBJ whole genome shotgun (WGS) entry which is preliminary data.</text>
</comment>
<dbReference type="Proteomes" id="UP001606210">
    <property type="component" value="Unassembled WGS sequence"/>
</dbReference>
<keyword evidence="3" id="KW-1185">Reference proteome</keyword>
<name>A0ABW7FB70_9BURK</name>
<dbReference type="EMBL" id="JBIGHV010000015">
    <property type="protein sequence ID" value="MFG6433715.1"/>
    <property type="molecule type" value="Genomic_DNA"/>
</dbReference>
<evidence type="ECO:0000313" key="2">
    <source>
        <dbReference type="EMBL" id="MFG6433715.1"/>
    </source>
</evidence>
<organism evidence="2 3">
    <name type="scientific">Pelomonas parva</name>
    <dbReference type="NCBI Taxonomy" id="3299032"/>
    <lineage>
        <taxon>Bacteria</taxon>
        <taxon>Pseudomonadati</taxon>
        <taxon>Pseudomonadota</taxon>
        <taxon>Betaproteobacteria</taxon>
        <taxon>Burkholderiales</taxon>
        <taxon>Sphaerotilaceae</taxon>
        <taxon>Roseateles</taxon>
    </lineage>
</organism>
<protein>
    <submittedName>
        <fullName evidence="2">TniQ family protein</fullName>
    </submittedName>
</protein>
<proteinExistence type="predicted"/>
<sequence length="539" mass="59076">MRFYAPQALQPFEGEALVSVVGRWLRISGAESPASLIAALLGNQHRTISLSLPGRWQHLLAEFPPVGHYLVDDAVDQFTSAPLFRPFMEPDDWPGVRNSLLMEDSRRARMKLGLVRGGGEPVELAHCVDCIQSQVLKYGAPYWLARHSLPHVAACHVHGRLLQVAPPASNLGLGKHRYLGFPNPDAYSEAGNLGLEAACRLAELLTDIHQARLQPLGNATLAAAYLYQLRQLGLVESGGRVRKAMLWTLIQSAWSGLAALESERRTGRPGWLSSIYSDGVIRVRSPLQHAITIGALFGSVSAWRDVLDRGAWAFEMPATETRRALVGSRAAMLNYWMAERSYHQCSVIVPPSVSSLLLSGLSVREVSSQTGHSVRGIYKILGGNEALAKEWSAAAVLREGQTREALIPIPTTSPAWRRRGQPGLKRDKKWLFRHRHTLSALAGLEQQGAGRTGRKSILLNAGSVAAECIDISEAAPLCMALRWPPPPLRFQAVQVTTRCASVRDWICAVAEEVESALWSRCDMRASKGVRGAAFSLNIR</sequence>
<dbReference type="RefSeq" id="WP_394484694.1">
    <property type="nucleotide sequence ID" value="NZ_JBIGHV010000015.1"/>
</dbReference>
<dbReference type="Pfam" id="PF06527">
    <property type="entry name" value="TniQ"/>
    <property type="match status" value="1"/>
</dbReference>
<reference evidence="2 3" key="1">
    <citation type="submission" date="2024-08" db="EMBL/GenBank/DDBJ databases">
        <authorList>
            <person name="Lu H."/>
        </authorList>
    </citation>
    <scope>NUCLEOTIDE SEQUENCE [LARGE SCALE GENOMIC DNA]</scope>
    <source>
        <strain evidence="2 3">LYH14W</strain>
    </source>
</reference>
<evidence type="ECO:0000313" key="3">
    <source>
        <dbReference type="Proteomes" id="UP001606210"/>
    </source>
</evidence>
<gene>
    <name evidence="2" type="ORF">ACG00Y_27685</name>
</gene>
<evidence type="ECO:0000259" key="1">
    <source>
        <dbReference type="Pfam" id="PF06527"/>
    </source>
</evidence>